<feature type="compositionally biased region" description="Low complexity" evidence="1">
    <location>
        <begin position="162"/>
        <end position="174"/>
    </location>
</feature>
<name>A0ABV5T6G0_9ACTN</name>
<feature type="region of interest" description="Disordered" evidence="1">
    <location>
        <begin position="158"/>
        <end position="178"/>
    </location>
</feature>
<feature type="compositionally biased region" description="Basic and acidic residues" evidence="1">
    <location>
        <begin position="1"/>
        <end position="11"/>
    </location>
</feature>
<evidence type="ECO:0000256" key="1">
    <source>
        <dbReference type="SAM" id="MobiDB-lite"/>
    </source>
</evidence>
<protein>
    <submittedName>
        <fullName evidence="2">Uncharacterized protein</fullName>
    </submittedName>
</protein>
<gene>
    <name evidence="2" type="ORF">ACFFRH_04005</name>
</gene>
<comment type="caution">
    <text evidence="2">The sequence shown here is derived from an EMBL/GenBank/DDBJ whole genome shotgun (WGS) entry which is preliminary data.</text>
</comment>
<dbReference type="RefSeq" id="WP_386154303.1">
    <property type="nucleotide sequence ID" value="NZ_JBHMBS010000002.1"/>
</dbReference>
<evidence type="ECO:0000313" key="3">
    <source>
        <dbReference type="Proteomes" id="UP001589610"/>
    </source>
</evidence>
<keyword evidence="3" id="KW-1185">Reference proteome</keyword>
<proteinExistence type="predicted"/>
<dbReference type="Proteomes" id="UP001589610">
    <property type="component" value="Unassembled WGS sequence"/>
</dbReference>
<sequence length="197" mass="20135">MAILRYREPRKVSVRATPMPTSPRAPLSQGEAPSAGGVVGAAAFDLDGLGGMGEGQARADGADLHAADLAVAVPGLVGAVVEDGLAPGQSLEPAQQRGLVVRDDEQVVPSGRDDLPGVLVLGVQGVGGADPAGEVKPGQQERERGDLIALGCDHQRARDWGRSSAASRRQAQQRPCGRCKPTSMVGTVGLTMPLGHG</sequence>
<feature type="region of interest" description="Disordered" evidence="1">
    <location>
        <begin position="1"/>
        <end position="34"/>
    </location>
</feature>
<reference evidence="2 3" key="1">
    <citation type="submission" date="2024-09" db="EMBL/GenBank/DDBJ databases">
        <authorList>
            <person name="Sun Q."/>
            <person name="Mori K."/>
        </authorList>
    </citation>
    <scope>NUCLEOTIDE SEQUENCE [LARGE SCALE GENOMIC DNA]</scope>
    <source>
        <strain evidence="2 3">JCM 3028</strain>
    </source>
</reference>
<organism evidence="2 3">
    <name type="scientific">Streptosporangium vulgare</name>
    <dbReference type="NCBI Taxonomy" id="46190"/>
    <lineage>
        <taxon>Bacteria</taxon>
        <taxon>Bacillati</taxon>
        <taxon>Actinomycetota</taxon>
        <taxon>Actinomycetes</taxon>
        <taxon>Streptosporangiales</taxon>
        <taxon>Streptosporangiaceae</taxon>
        <taxon>Streptosporangium</taxon>
    </lineage>
</organism>
<evidence type="ECO:0000313" key="2">
    <source>
        <dbReference type="EMBL" id="MFB9674642.1"/>
    </source>
</evidence>
<accession>A0ABV5T6G0</accession>
<dbReference type="EMBL" id="JBHMBS010000002">
    <property type="protein sequence ID" value="MFB9674642.1"/>
    <property type="molecule type" value="Genomic_DNA"/>
</dbReference>